<dbReference type="InterPro" id="IPR012349">
    <property type="entry name" value="Split_barrel_FMN-bd"/>
</dbReference>
<keyword evidence="2" id="KW-1185">Reference proteome</keyword>
<dbReference type="EMBL" id="BAAAHH010000005">
    <property type="protein sequence ID" value="GAA0944961.1"/>
    <property type="molecule type" value="Genomic_DNA"/>
</dbReference>
<comment type="caution">
    <text evidence="1">The sequence shown here is derived from an EMBL/GenBank/DDBJ whole genome shotgun (WGS) entry which is preliminary data.</text>
</comment>
<dbReference type="Gene3D" id="2.30.110.10">
    <property type="entry name" value="Electron Transport, Fmn-binding Protein, Chain A"/>
    <property type="match status" value="1"/>
</dbReference>
<sequence length="158" mass="17629">MAEKIKETPPPVGWKKAMARMPLVLYRARLGWLLGGRFLRLSHVGRKSGAVRHVVLEVTGREGDVVRIASGYGRGSQWFRNITSNPEVTVQIGRRVYPATARPLDPARSGRAMTEYAALHPRLARRLMNACGIRVDGTAADYEQVGRELIPFVELVPR</sequence>
<protein>
    <submittedName>
        <fullName evidence="1">Nitroreductase family deazaflavin-dependent oxidoreductase</fullName>
    </submittedName>
</protein>
<reference evidence="1 2" key="1">
    <citation type="journal article" date="2019" name="Int. J. Syst. Evol. Microbiol.">
        <title>The Global Catalogue of Microorganisms (GCM) 10K type strain sequencing project: providing services to taxonomists for standard genome sequencing and annotation.</title>
        <authorList>
            <consortium name="The Broad Institute Genomics Platform"/>
            <consortium name="The Broad Institute Genome Sequencing Center for Infectious Disease"/>
            <person name="Wu L."/>
            <person name="Ma J."/>
        </authorList>
    </citation>
    <scope>NUCLEOTIDE SEQUENCE [LARGE SCALE GENOMIC DNA]</scope>
    <source>
        <strain evidence="1 2">JCM 10696</strain>
    </source>
</reference>
<dbReference type="InterPro" id="IPR004378">
    <property type="entry name" value="F420H2_quin_Rdtase"/>
</dbReference>
<dbReference type="NCBIfam" id="TIGR00026">
    <property type="entry name" value="hi_GC_TIGR00026"/>
    <property type="match status" value="1"/>
</dbReference>
<proteinExistence type="predicted"/>
<evidence type="ECO:0000313" key="2">
    <source>
        <dbReference type="Proteomes" id="UP001500665"/>
    </source>
</evidence>
<organism evidence="1 2">
    <name type="scientific">Actinocorallia libanotica</name>
    <dbReference type="NCBI Taxonomy" id="46162"/>
    <lineage>
        <taxon>Bacteria</taxon>
        <taxon>Bacillati</taxon>
        <taxon>Actinomycetota</taxon>
        <taxon>Actinomycetes</taxon>
        <taxon>Streptosporangiales</taxon>
        <taxon>Thermomonosporaceae</taxon>
        <taxon>Actinocorallia</taxon>
    </lineage>
</organism>
<dbReference type="Proteomes" id="UP001500665">
    <property type="component" value="Unassembled WGS sequence"/>
</dbReference>
<accession>A0ABN1QMU1</accession>
<name>A0ABN1QMU1_9ACTN</name>
<evidence type="ECO:0000313" key="1">
    <source>
        <dbReference type="EMBL" id="GAA0944961.1"/>
    </source>
</evidence>
<gene>
    <name evidence="1" type="ORF">GCM10009550_18280</name>
</gene>
<dbReference type="RefSeq" id="WP_344238797.1">
    <property type="nucleotide sequence ID" value="NZ_BAAAHH010000005.1"/>
</dbReference>
<dbReference type="Pfam" id="PF04075">
    <property type="entry name" value="F420H2_quin_red"/>
    <property type="match status" value="1"/>
</dbReference>